<sequence length="74" mass="8418">MSKCSECGLLEDKGDAGYKCFKYGKEIKQADTFLSTDCLYFIQPQYEEGVPIPKQQLLLIKEADLKRKKLQGPV</sequence>
<dbReference type="Proteomes" id="UP001329915">
    <property type="component" value="Chromosome"/>
</dbReference>
<organism evidence="1 2">
    <name type="scientific">Metallumcola ferriviriculae</name>
    <dbReference type="NCBI Taxonomy" id="3039180"/>
    <lineage>
        <taxon>Bacteria</taxon>
        <taxon>Bacillati</taxon>
        <taxon>Bacillota</taxon>
        <taxon>Clostridia</taxon>
        <taxon>Neomoorellales</taxon>
        <taxon>Desulfitibacteraceae</taxon>
        <taxon>Metallumcola</taxon>
    </lineage>
</organism>
<name>A0AAU0UKA6_9FIRM</name>
<keyword evidence="2" id="KW-1185">Reference proteome</keyword>
<dbReference type="KEGG" id="dbc:MFMK1_001592"/>
<gene>
    <name evidence="1" type="ORF">MFMK1_001592</name>
</gene>
<dbReference type="EMBL" id="CP121694">
    <property type="protein sequence ID" value="WRO21773.1"/>
    <property type="molecule type" value="Genomic_DNA"/>
</dbReference>
<accession>A0AAU0UKA6</accession>
<evidence type="ECO:0000313" key="2">
    <source>
        <dbReference type="Proteomes" id="UP001329915"/>
    </source>
</evidence>
<dbReference type="RefSeq" id="WP_366924601.1">
    <property type="nucleotide sequence ID" value="NZ_CP121694.1"/>
</dbReference>
<reference evidence="1 2" key="1">
    <citation type="submission" date="2023-04" db="EMBL/GenBank/DDBJ databases">
        <authorList>
            <person name="Hsu D."/>
        </authorList>
    </citation>
    <scope>NUCLEOTIDE SEQUENCE [LARGE SCALE GENOMIC DNA]</scope>
    <source>
        <strain evidence="1 2">MK1</strain>
    </source>
</reference>
<proteinExistence type="predicted"/>
<dbReference type="AlphaFoldDB" id="A0AAU0UKA6"/>
<evidence type="ECO:0000313" key="1">
    <source>
        <dbReference type="EMBL" id="WRO21773.1"/>
    </source>
</evidence>
<protein>
    <submittedName>
        <fullName evidence="1">Uncharacterized protein</fullName>
    </submittedName>
</protein>